<reference evidence="1 2" key="1">
    <citation type="journal article" date="2018" name="New Phytol.">
        <title>Phylogenomics of Endogonaceae and evolution of mycorrhizas within Mucoromycota.</title>
        <authorList>
            <person name="Chang Y."/>
            <person name="Desiro A."/>
            <person name="Na H."/>
            <person name="Sandor L."/>
            <person name="Lipzen A."/>
            <person name="Clum A."/>
            <person name="Barry K."/>
            <person name="Grigoriev I.V."/>
            <person name="Martin F.M."/>
            <person name="Stajich J.E."/>
            <person name="Smith M.E."/>
            <person name="Bonito G."/>
            <person name="Spatafora J.W."/>
        </authorList>
    </citation>
    <scope>NUCLEOTIDE SEQUENCE [LARGE SCALE GENOMIC DNA]</scope>
    <source>
        <strain evidence="1 2">GMNB39</strain>
    </source>
</reference>
<accession>A0A433DCD9</accession>
<name>A0A433DCD9_9FUNG</name>
<sequence length="70" mass="7815">MALSKPTDIDRLKLSIDNTREEEPTISIQFITESPVSSRLTQIVLKNDGNPFESNDWNRLISIAEGNPGT</sequence>
<gene>
    <name evidence="1" type="ORF">BC936DRAFT_144484</name>
</gene>
<dbReference type="EMBL" id="RBNI01003295">
    <property type="protein sequence ID" value="RUP48496.1"/>
    <property type="molecule type" value="Genomic_DNA"/>
</dbReference>
<evidence type="ECO:0000313" key="1">
    <source>
        <dbReference type="EMBL" id="RUP48496.1"/>
    </source>
</evidence>
<dbReference type="Proteomes" id="UP000268093">
    <property type="component" value="Unassembled WGS sequence"/>
</dbReference>
<comment type="caution">
    <text evidence="1">The sequence shown here is derived from an EMBL/GenBank/DDBJ whole genome shotgun (WGS) entry which is preliminary data.</text>
</comment>
<organism evidence="1 2">
    <name type="scientific">Jimgerdemannia flammicorona</name>
    <dbReference type="NCBI Taxonomy" id="994334"/>
    <lineage>
        <taxon>Eukaryota</taxon>
        <taxon>Fungi</taxon>
        <taxon>Fungi incertae sedis</taxon>
        <taxon>Mucoromycota</taxon>
        <taxon>Mucoromycotina</taxon>
        <taxon>Endogonomycetes</taxon>
        <taxon>Endogonales</taxon>
        <taxon>Endogonaceae</taxon>
        <taxon>Jimgerdemannia</taxon>
    </lineage>
</organism>
<dbReference type="AlphaFoldDB" id="A0A433DCD9"/>
<proteinExistence type="predicted"/>
<keyword evidence="2" id="KW-1185">Reference proteome</keyword>
<evidence type="ECO:0000313" key="2">
    <source>
        <dbReference type="Proteomes" id="UP000268093"/>
    </source>
</evidence>
<protein>
    <submittedName>
        <fullName evidence="1">Uncharacterized protein</fullName>
    </submittedName>
</protein>